<dbReference type="Gene3D" id="2.20.110.10">
    <property type="entry name" value="Histone H3 K4-specific methyltransferase SET7/9 N-terminal domain"/>
    <property type="match status" value="2"/>
</dbReference>
<keyword evidence="7" id="KW-1185">Reference proteome</keyword>
<name>A0ABR1B8W3_POLSC</name>
<accession>A0ABR1B8W3</accession>
<evidence type="ECO:0000256" key="4">
    <source>
        <dbReference type="ARBA" id="ARBA00039854"/>
    </source>
</evidence>
<comment type="function">
    <text evidence="5">Assembles a suppression complex (suppresome) by tethering SIRT1 and MDM2 to regulate composite modifications of p53/TP53. Confers both deacetylation-mediated functional inactivation, by SIRT1, and ubiquitination-dependent degradation, by MDM2, of p53/TP53, promoting a proliferative and cell survival behaviors. May play a role in the regulation of spermatogenesis.</text>
</comment>
<dbReference type="Pfam" id="PF02493">
    <property type="entry name" value="MORN"/>
    <property type="match status" value="6"/>
</dbReference>
<proteinExistence type="predicted"/>
<evidence type="ECO:0000313" key="6">
    <source>
        <dbReference type="EMBL" id="KAK6638243.1"/>
    </source>
</evidence>
<gene>
    <name evidence="6" type="ORF">RUM44_008672</name>
</gene>
<evidence type="ECO:0000256" key="5">
    <source>
        <dbReference type="ARBA" id="ARBA00045851"/>
    </source>
</evidence>
<dbReference type="SUPFAM" id="SSF82185">
    <property type="entry name" value="Histone H3 K4-specific methyltransferase SET7/9 N-terminal domain"/>
    <property type="match status" value="2"/>
</dbReference>
<protein>
    <recommendedName>
        <fullName evidence="4">MORN repeat-containing protein 3</fullName>
    </recommendedName>
</protein>
<dbReference type="EMBL" id="JAWJWF010000002">
    <property type="protein sequence ID" value="KAK6638243.1"/>
    <property type="molecule type" value="Genomic_DNA"/>
</dbReference>
<keyword evidence="2" id="KW-0677">Repeat</keyword>
<evidence type="ECO:0000256" key="1">
    <source>
        <dbReference type="ARBA" id="ARBA00004218"/>
    </source>
</evidence>
<dbReference type="InterPro" id="IPR052472">
    <property type="entry name" value="MORN3"/>
</dbReference>
<dbReference type="InterPro" id="IPR003409">
    <property type="entry name" value="MORN"/>
</dbReference>
<evidence type="ECO:0000256" key="3">
    <source>
        <dbReference type="ARBA" id="ARBA00023329"/>
    </source>
</evidence>
<comment type="caution">
    <text evidence="6">The sequence shown here is derived from an EMBL/GenBank/DDBJ whole genome shotgun (WGS) entry which is preliminary data.</text>
</comment>
<sequence>MAAPTYYNTELEKFRFYKCGIMPFLHPCGKKEPWYKRKEELSHHNGWRCKIFQPGEGYYKGNWIRSSKSGKGVEVLQSGYQYEGDWDRNKKNGFGVLSKYVPNEKAFHLIYIGDYKNNKKHGQGCMHYDDGSIYEGGFKYDKRHGFGKCWFADGSYYEGCWINDLQDGYGMFVQANGNRYEGEFQNGKKNGLGEFYHLATSQRQIGFWENEICQTSTIEDIKFRQSAKQPTPYPIQISKLNSRVSCSVFLDKVEELINNHHQYWKFSSNNCPKGVPPSRR</sequence>
<dbReference type="PANTHER" id="PTHR46511">
    <property type="entry name" value="MORN REPEAT-CONTAINING PROTEIN 3"/>
    <property type="match status" value="1"/>
</dbReference>
<evidence type="ECO:0000256" key="2">
    <source>
        <dbReference type="ARBA" id="ARBA00022737"/>
    </source>
</evidence>
<keyword evidence="3" id="KW-0968">Cytoplasmic vesicle</keyword>
<dbReference type="SMART" id="SM00698">
    <property type="entry name" value="MORN"/>
    <property type="match status" value="5"/>
</dbReference>
<reference evidence="6 7" key="1">
    <citation type="submission" date="2023-09" db="EMBL/GenBank/DDBJ databases">
        <title>Genomes of two closely related lineages of the louse Polyplax serrata with different host specificities.</title>
        <authorList>
            <person name="Martinu J."/>
            <person name="Tarabai H."/>
            <person name="Stefka J."/>
            <person name="Hypsa V."/>
        </authorList>
    </citation>
    <scope>NUCLEOTIDE SEQUENCE [LARGE SCALE GENOMIC DNA]</scope>
    <source>
        <strain evidence="6">98ZLc_SE</strain>
    </source>
</reference>
<organism evidence="6 7">
    <name type="scientific">Polyplax serrata</name>
    <name type="common">Common mouse louse</name>
    <dbReference type="NCBI Taxonomy" id="468196"/>
    <lineage>
        <taxon>Eukaryota</taxon>
        <taxon>Metazoa</taxon>
        <taxon>Ecdysozoa</taxon>
        <taxon>Arthropoda</taxon>
        <taxon>Hexapoda</taxon>
        <taxon>Insecta</taxon>
        <taxon>Pterygota</taxon>
        <taxon>Neoptera</taxon>
        <taxon>Paraneoptera</taxon>
        <taxon>Psocodea</taxon>
        <taxon>Troctomorpha</taxon>
        <taxon>Phthiraptera</taxon>
        <taxon>Anoplura</taxon>
        <taxon>Polyplacidae</taxon>
        <taxon>Polyplax</taxon>
    </lineage>
</organism>
<comment type="subcellular location">
    <subcellularLocation>
        <location evidence="1">Cytoplasmic vesicle</location>
        <location evidence="1">Secretory vesicle</location>
        <location evidence="1">Acrosome</location>
    </subcellularLocation>
</comment>
<dbReference type="Proteomes" id="UP001359485">
    <property type="component" value="Unassembled WGS sequence"/>
</dbReference>
<dbReference type="PANTHER" id="PTHR46511:SF1">
    <property type="entry name" value="MORN REPEAT-CONTAINING PROTEIN 3"/>
    <property type="match status" value="1"/>
</dbReference>
<evidence type="ECO:0000313" key="7">
    <source>
        <dbReference type="Proteomes" id="UP001359485"/>
    </source>
</evidence>